<feature type="transmembrane region" description="Helical" evidence="16">
    <location>
        <begin position="417"/>
        <end position="441"/>
    </location>
</feature>
<feature type="transmembrane region" description="Helical" evidence="16">
    <location>
        <begin position="50"/>
        <end position="77"/>
    </location>
</feature>
<dbReference type="EC" id="7.1.1.2" evidence="2 16"/>
<dbReference type="InterPro" id="IPR010934">
    <property type="entry name" value="NADH_DH_su5_C"/>
</dbReference>
<keyword evidence="11 16" id="KW-0520">NAD</keyword>
<evidence type="ECO:0000256" key="17">
    <source>
        <dbReference type="SAM" id="SignalP"/>
    </source>
</evidence>
<dbReference type="GO" id="GO:0008137">
    <property type="term" value="F:NADH dehydrogenase (ubiquinone) activity"/>
    <property type="evidence" value="ECO:0007669"/>
    <property type="project" value="UniProtKB-EC"/>
</dbReference>
<dbReference type="PANTHER" id="PTHR42829">
    <property type="entry name" value="NADH-UBIQUINONE OXIDOREDUCTASE CHAIN 5"/>
    <property type="match status" value="1"/>
</dbReference>
<evidence type="ECO:0000256" key="10">
    <source>
        <dbReference type="ARBA" id="ARBA00022989"/>
    </source>
</evidence>
<proteinExistence type="inferred from homology"/>
<keyword evidence="8" id="KW-1278">Translocase</keyword>
<dbReference type="Pfam" id="PF00662">
    <property type="entry name" value="Proton_antipo_N"/>
    <property type="match status" value="1"/>
</dbReference>
<evidence type="ECO:0000256" key="8">
    <source>
        <dbReference type="ARBA" id="ARBA00022967"/>
    </source>
</evidence>
<feature type="domain" description="NADH:quinone oxidoreductase/Mrp antiporter transmembrane" evidence="18">
    <location>
        <begin position="109"/>
        <end position="384"/>
    </location>
</feature>
<feature type="domain" description="NADH dehydrogenase subunit 5 C-terminal" evidence="20">
    <location>
        <begin position="390"/>
        <end position="565"/>
    </location>
</feature>
<dbReference type="PANTHER" id="PTHR42829:SF2">
    <property type="entry name" value="NADH-UBIQUINONE OXIDOREDUCTASE CHAIN 5"/>
    <property type="match status" value="1"/>
</dbReference>
<dbReference type="InterPro" id="IPR001516">
    <property type="entry name" value="Proton_antipo_N"/>
</dbReference>
<feature type="transmembrane region" description="Helical" evidence="16">
    <location>
        <begin position="374"/>
        <end position="396"/>
    </location>
</feature>
<evidence type="ECO:0000256" key="1">
    <source>
        <dbReference type="ARBA" id="ARBA00004448"/>
    </source>
</evidence>
<comment type="function">
    <text evidence="16">Core subunit of the mitochondrial membrane respiratory chain NADH dehydrogenase (Complex I) which catalyzes electron transfer from NADH through the respiratory chain, using ubiquinone as an electron acceptor. Essential for the catalytic activity and assembly of complex I.</text>
</comment>
<dbReference type="EMBL" id="KR350466">
    <property type="protein sequence ID" value="AKN78481.1"/>
    <property type="molecule type" value="Genomic_DNA"/>
</dbReference>
<keyword evidence="6 16" id="KW-0812">Transmembrane</keyword>
<keyword evidence="14 16" id="KW-0472">Membrane</keyword>
<keyword evidence="4 16" id="KW-0813">Transport</keyword>
<keyword evidence="17" id="KW-0732">Signal</keyword>
<sequence length="569" mass="62628">MNMKSSSIASFLLLLYTLFLSPLSLSFFMKEKSILVDWTFAEVSSCHMNMTILVDSISLSFSNVVCFISGCVLLFSSSYMAADPFLKRFTWLVMLFVMSMNLLVFLPSLPALLLGWDGLGVTSFALVIYYQNNKSLGAGMLTLLTNRVGDVMILLSIGLLVLIGNWNISLLWNFPLLFLLVIAIMLAGMTKSAQMPFSSWLPAAMAAPTPVSALVHSSTLVTAGVFLLIRFYPTLSMSGFFKESLMFVAVLTLLMAGIGANFENDLKKVIALSTLSQLGVMMMSLGMGLPNLALFHLYTHALFKALLFLCAGAIIHGSNNNQDIRKMGLISKQLPLTATCMNIANLSLCGAPFLSGFYSKDLILEMALICPTNYLMILMIFMATGMTAAYTLRLSFSLLWGAQKSASLHSKHEADSYVNTSTCALATMAIVSGMFLQLVFLPFEMSSAILSSFQKSTTMLVIMTGIFLSLLFWKLEINESVKFKTFCSSMWFLVLLSTQPMINFSSVFGSKLVKVSDQGWMEILGGQGTWKSSNKLSIMIQSMRSGMYINMIFISLASIFLILLVSYLL</sequence>
<feature type="transmembrane region" description="Helical" evidence="16">
    <location>
        <begin position="453"/>
        <end position="473"/>
    </location>
</feature>
<evidence type="ECO:0000256" key="14">
    <source>
        <dbReference type="ARBA" id="ARBA00023136"/>
    </source>
</evidence>
<feature type="transmembrane region" description="Helical" evidence="16">
    <location>
        <begin position="485"/>
        <end position="502"/>
    </location>
</feature>
<dbReference type="GO" id="GO:0005743">
    <property type="term" value="C:mitochondrial inner membrane"/>
    <property type="evidence" value="ECO:0007669"/>
    <property type="project" value="UniProtKB-SubCell"/>
</dbReference>
<keyword evidence="7" id="KW-0999">Mitochondrion inner membrane</keyword>
<evidence type="ECO:0000256" key="3">
    <source>
        <dbReference type="ARBA" id="ARBA00021096"/>
    </source>
</evidence>
<feature type="domain" description="NADH-Ubiquinone oxidoreductase (complex I) chain 5 N-terminal" evidence="19">
    <location>
        <begin position="42"/>
        <end position="89"/>
    </location>
</feature>
<feature type="transmembrane region" description="Helical" evidence="16">
    <location>
        <begin position="547"/>
        <end position="568"/>
    </location>
</feature>
<reference evidence="21" key="1">
    <citation type="journal article" date="2015" name="Mitochondrial DNA">
        <title>The mitochondrial genome of Pomacea maculata (Gastropoda: Ampullariidae).</title>
        <authorList>
            <person name="Yang Q."/>
            <person name="Liu S."/>
            <person name="Song F."/>
            <person name="Li H."/>
            <person name="Liu J."/>
            <person name="Liu G."/>
            <person name="Yu X."/>
        </authorList>
    </citation>
    <scope>NUCLEOTIDE SEQUENCE</scope>
</reference>
<evidence type="ECO:0000256" key="16">
    <source>
        <dbReference type="RuleBase" id="RU003404"/>
    </source>
</evidence>
<dbReference type="AlphaFoldDB" id="A0A0U2DC23"/>
<name>A0A0U2DC23_9CAEN</name>
<evidence type="ECO:0000256" key="5">
    <source>
        <dbReference type="ARBA" id="ARBA00022660"/>
    </source>
</evidence>
<evidence type="ECO:0000256" key="13">
    <source>
        <dbReference type="ARBA" id="ARBA00023128"/>
    </source>
</evidence>
<evidence type="ECO:0000256" key="4">
    <source>
        <dbReference type="ARBA" id="ARBA00022448"/>
    </source>
</evidence>
<gene>
    <name evidence="21" type="primary">ND5</name>
</gene>
<keyword evidence="13 16" id="KW-0496">Mitochondrion</keyword>
<evidence type="ECO:0000256" key="6">
    <source>
        <dbReference type="ARBA" id="ARBA00022692"/>
    </source>
</evidence>
<feature type="transmembrane region" description="Helical" evidence="16">
    <location>
        <begin position="336"/>
        <end position="354"/>
    </location>
</feature>
<comment type="similarity">
    <text evidence="16">Belongs to the complex I subunit 5 family.</text>
</comment>
<feature type="transmembrane region" description="Helical" evidence="16">
    <location>
        <begin position="295"/>
        <end position="315"/>
    </location>
</feature>
<evidence type="ECO:0000256" key="9">
    <source>
        <dbReference type="ARBA" id="ARBA00022982"/>
    </source>
</evidence>
<geneLocation type="mitochondrion" evidence="21"/>
<comment type="subcellular location">
    <subcellularLocation>
        <location evidence="1">Mitochondrion inner membrane</location>
        <topology evidence="1">Multi-pass membrane protein</topology>
    </subcellularLocation>
</comment>
<feature type="signal peptide" evidence="17">
    <location>
        <begin position="1"/>
        <end position="26"/>
    </location>
</feature>
<evidence type="ECO:0000259" key="20">
    <source>
        <dbReference type="Pfam" id="PF06455"/>
    </source>
</evidence>
<evidence type="ECO:0000256" key="2">
    <source>
        <dbReference type="ARBA" id="ARBA00012944"/>
    </source>
</evidence>
<feature type="transmembrane region" description="Helical" evidence="16">
    <location>
        <begin position="151"/>
        <end position="168"/>
    </location>
</feature>
<feature type="transmembrane region" description="Helical" evidence="16">
    <location>
        <begin position="174"/>
        <end position="190"/>
    </location>
</feature>
<dbReference type="Pfam" id="PF00361">
    <property type="entry name" value="Proton_antipo_M"/>
    <property type="match status" value="1"/>
</dbReference>
<feature type="transmembrane region" description="Helical" evidence="16">
    <location>
        <begin position="244"/>
        <end position="262"/>
    </location>
</feature>
<protein>
    <recommendedName>
        <fullName evidence="3 16">NADH-ubiquinone oxidoreductase chain 5</fullName>
        <ecNumber evidence="2 16">7.1.1.2</ecNumber>
    </recommendedName>
</protein>
<accession>A0A0U2DC23</accession>
<evidence type="ECO:0000313" key="21">
    <source>
        <dbReference type="EMBL" id="AKN78481.1"/>
    </source>
</evidence>
<evidence type="ECO:0000256" key="12">
    <source>
        <dbReference type="ARBA" id="ARBA00023075"/>
    </source>
</evidence>
<feature type="transmembrane region" description="Helical" evidence="16">
    <location>
        <begin position="211"/>
        <end position="232"/>
    </location>
</feature>
<dbReference type="GO" id="GO:0015990">
    <property type="term" value="P:electron transport coupled proton transport"/>
    <property type="evidence" value="ECO:0007669"/>
    <property type="project" value="TreeGrafter"/>
</dbReference>
<evidence type="ECO:0000259" key="19">
    <source>
        <dbReference type="Pfam" id="PF00662"/>
    </source>
</evidence>
<dbReference type="GO" id="GO:0042773">
    <property type="term" value="P:ATP synthesis coupled electron transport"/>
    <property type="evidence" value="ECO:0007669"/>
    <property type="project" value="InterPro"/>
</dbReference>
<dbReference type="InterPro" id="IPR001750">
    <property type="entry name" value="ND/Mrp_TM"/>
</dbReference>
<keyword evidence="12 16" id="KW-0830">Ubiquinone</keyword>
<dbReference type="InterPro" id="IPR003945">
    <property type="entry name" value="NU5C-like"/>
</dbReference>
<keyword evidence="9" id="KW-0249">Electron transport</keyword>
<organism evidence="21">
    <name type="scientific">Pomacea occulta</name>
    <dbReference type="NCBI Taxonomy" id="2708134"/>
    <lineage>
        <taxon>Eukaryota</taxon>
        <taxon>Metazoa</taxon>
        <taxon>Spiralia</taxon>
        <taxon>Lophotrochozoa</taxon>
        <taxon>Mollusca</taxon>
        <taxon>Gastropoda</taxon>
        <taxon>Caenogastropoda</taxon>
        <taxon>Architaenioglossa</taxon>
        <taxon>Ampullarioidea</taxon>
        <taxon>Ampullariidae</taxon>
        <taxon>Pomacea</taxon>
    </lineage>
</organism>
<evidence type="ECO:0000259" key="18">
    <source>
        <dbReference type="Pfam" id="PF00361"/>
    </source>
</evidence>
<comment type="catalytic activity">
    <reaction evidence="15 16">
        <text>a ubiquinone + NADH + 5 H(+)(in) = a ubiquinol + NAD(+) + 4 H(+)(out)</text>
        <dbReference type="Rhea" id="RHEA:29091"/>
        <dbReference type="Rhea" id="RHEA-COMP:9565"/>
        <dbReference type="Rhea" id="RHEA-COMP:9566"/>
        <dbReference type="ChEBI" id="CHEBI:15378"/>
        <dbReference type="ChEBI" id="CHEBI:16389"/>
        <dbReference type="ChEBI" id="CHEBI:17976"/>
        <dbReference type="ChEBI" id="CHEBI:57540"/>
        <dbReference type="ChEBI" id="CHEBI:57945"/>
        <dbReference type="EC" id="7.1.1.2"/>
    </reaction>
</comment>
<feature type="chain" id="PRO_5006830423" description="NADH-ubiquinone oxidoreductase chain 5" evidence="17">
    <location>
        <begin position="27"/>
        <end position="569"/>
    </location>
</feature>
<keyword evidence="5" id="KW-0679">Respiratory chain</keyword>
<dbReference type="GO" id="GO:0003954">
    <property type="term" value="F:NADH dehydrogenase activity"/>
    <property type="evidence" value="ECO:0007669"/>
    <property type="project" value="TreeGrafter"/>
</dbReference>
<feature type="transmembrane region" description="Helical" evidence="16">
    <location>
        <begin position="89"/>
        <end position="106"/>
    </location>
</feature>
<evidence type="ECO:0000256" key="7">
    <source>
        <dbReference type="ARBA" id="ARBA00022792"/>
    </source>
</evidence>
<evidence type="ECO:0000256" key="11">
    <source>
        <dbReference type="ARBA" id="ARBA00023027"/>
    </source>
</evidence>
<evidence type="ECO:0000256" key="15">
    <source>
        <dbReference type="ARBA" id="ARBA00049551"/>
    </source>
</evidence>
<dbReference type="Pfam" id="PF06455">
    <property type="entry name" value="NADH5_C"/>
    <property type="match status" value="1"/>
</dbReference>
<keyword evidence="10 16" id="KW-1133">Transmembrane helix</keyword>
<dbReference type="PRINTS" id="PR01434">
    <property type="entry name" value="NADHDHGNASE5"/>
</dbReference>